<evidence type="ECO:0000259" key="5">
    <source>
        <dbReference type="Pfam" id="PF02838"/>
    </source>
</evidence>
<dbReference type="Gene3D" id="3.30.379.10">
    <property type="entry name" value="Chitobiase/beta-hexosaminidase domain 2-like"/>
    <property type="match status" value="1"/>
</dbReference>
<dbReference type="PANTHER" id="PTHR22600">
    <property type="entry name" value="BETA-HEXOSAMINIDASE"/>
    <property type="match status" value="1"/>
</dbReference>
<keyword evidence="7" id="KW-1185">Reference proteome</keyword>
<proteinExistence type="predicted"/>
<dbReference type="Gene3D" id="3.20.20.80">
    <property type="entry name" value="Glycosidases"/>
    <property type="match status" value="1"/>
</dbReference>
<evidence type="ECO:0000256" key="4">
    <source>
        <dbReference type="ARBA" id="ARBA00023295"/>
    </source>
</evidence>
<keyword evidence="4" id="KW-0326">Glycosidase</keyword>
<dbReference type="SUPFAM" id="SSF55545">
    <property type="entry name" value="beta-N-acetylhexosaminidase-like domain"/>
    <property type="match status" value="1"/>
</dbReference>
<dbReference type="PANTHER" id="PTHR22600:SF57">
    <property type="entry name" value="BETA-N-ACETYLHEXOSAMINIDASE"/>
    <property type="match status" value="1"/>
</dbReference>
<comment type="catalytic activity">
    <reaction evidence="1">
        <text>Hydrolysis of terminal non-reducing N-acetyl-D-hexosamine residues in N-acetyl-beta-D-hexosaminides.</text>
        <dbReference type="EC" id="3.2.1.52"/>
    </reaction>
</comment>
<name>A0ABS9C170_9BACT</name>
<sequence length="95" mass="10555">SDQAQLRFKLNKAAGSSESYQLTVNEKGVLIEAPSSAGLFYGLQTLWQLLPPAIEAKSKVEGVNWSLPYCSIKDAPRVGWRGLMLDVARHFFTKE</sequence>
<dbReference type="RefSeq" id="WP_305067162.1">
    <property type="nucleotide sequence ID" value="NZ_JAKEVZ010000083.1"/>
</dbReference>
<evidence type="ECO:0000313" key="7">
    <source>
        <dbReference type="Proteomes" id="UP001201449"/>
    </source>
</evidence>
<evidence type="ECO:0000313" key="6">
    <source>
        <dbReference type="EMBL" id="MCF1753417.1"/>
    </source>
</evidence>
<dbReference type="EMBL" id="JAKEVZ010000083">
    <property type="protein sequence ID" value="MCF1753417.1"/>
    <property type="molecule type" value="Genomic_DNA"/>
</dbReference>
<dbReference type="Pfam" id="PF02838">
    <property type="entry name" value="Glyco_hydro_20b"/>
    <property type="match status" value="1"/>
</dbReference>
<feature type="non-terminal residue" evidence="6">
    <location>
        <position position="95"/>
    </location>
</feature>
<dbReference type="InterPro" id="IPR015882">
    <property type="entry name" value="HEX_bac_N"/>
</dbReference>
<organism evidence="6 7">
    <name type="scientific">Mariniradius sediminis</name>
    <dbReference type="NCBI Taxonomy" id="2909237"/>
    <lineage>
        <taxon>Bacteria</taxon>
        <taxon>Pseudomonadati</taxon>
        <taxon>Bacteroidota</taxon>
        <taxon>Cytophagia</taxon>
        <taxon>Cytophagales</taxon>
        <taxon>Cyclobacteriaceae</taxon>
        <taxon>Mariniradius</taxon>
    </lineage>
</organism>
<comment type="caution">
    <text evidence="6">The sequence shown here is derived from an EMBL/GenBank/DDBJ whole genome shotgun (WGS) entry which is preliminary data.</text>
</comment>
<evidence type="ECO:0000256" key="2">
    <source>
        <dbReference type="ARBA" id="ARBA00012663"/>
    </source>
</evidence>
<dbReference type="EC" id="3.2.1.52" evidence="2"/>
<protein>
    <recommendedName>
        <fullName evidence="2">beta-N-acetylhexosaminidase</fullName>
        <ecNumber evidence="2">3.2.1.52</ecNumber>
    </recommendedName>
</protein>
<feature type="domain" description="Beta-hexosaminidase bacterial type N-terminal" evidence="5">
    <location>
        <begin position="6"/>
        <end position="75"/>
    </location>
</feature>
<dbReference type="InterPro" id="IPR025705">
    <property type="entry name" value="Beta_hexosaminidase_sua/sub"/>
</dbReference>
<keyword evidence="3" id="KW-0378">Hydrolase</keyword>
<evidence type="ECO:0000256" key="1">
    <source>
        <dbReference type="ARBA" id="ARBA00001231"/>
    </source>
</evidence>
<gene>
    <name evidence="6" type="ORF">L0U89_20365</name>
</gene>
<evidence type="ECO:0000256" key="3">
    <source>
        <dbReference type="ARBA" id="ARBA00022801"/>
    </source>
</evidence>
<dbReference type="PRINTS" id="PR00738">
    <property type="entry name" value="GLHYDRLASE20"/>
</dbReference>
<feature type="non-terminal residue" evidence="6">
    <location>
        <position position="1"/>
    </location>
</feature>
<dbReference type="InterPro" id="IPR029018">
    <property type="entry name" value="Hex-like_dom2"/>
</dbReference>
<dbReference type="Proteomes" id="UP001201449">
    <property type="component" value="Unassembled WGS sequence"/>
</dbReference>
<accession>A0ABS9C170</accession>
<reference evidence="6 7" key="1">
    <citation type="submission" date="2022-01" db="EMBL/GenBank/DDBJ databases">
        <title>Mariniradius saccharolyticus sp. nov., isolated from sediment of a river.</title>
        <authorList>
            <person name="Liu H."/>
        </authorList>
    </citation>
    <scope>NUCLEOTIDE SEQUENCE [LARGE SCALE GENOMIC DNA]</scope>
    <source>
        <strain evidence="6 7">RY-2</strain>
    </source>
</reference>